<protein>
    <recommendedName>
        <fullName evidence="1">F-box domain-containing protein</fullName>
    </recommendedName>
</protein>
<dbReference type="InterPro" id="IPR001810">
    <property type="entry name" value="F-box_dom"/>
</dbReference>
<dbReference type="InterPro" id="IPR013187">
    <property type="entry name" value="F-box-assoc_dom_typ3"/>
</dbReference>
<dbReference type="Gene3D" id="1.20.1280.50">
    <property type="match status" value="1"/>
</dbReference>
<dbReference type="Proteomes" id="UP001417504">
    <property type="component" value="Unassembled WGS sequence"/>
</dbReference>
<dbReference type="SUPFAM" id="SSF81383">
    <property type="entry name" value="F-box domain"/>
    <property type="match status" value="1"/>
</dbReference>
<evidence type="ECO:0000313" key="2">
    <source>
        <dbReference type="EMBL" id="KAK9096003.1"/>
    </source>
</evidence>
<dbReference type="SMART" id="SM00256">
    <property type="entry name" value="FBOX"/>
    <property type="match status" value="1"/>
</dbReference>
<gene>
    <name evidence="2" type="ORF">Sjap_021500</name>
</gene>
<dbReference type="InterPro" id="IPR017451">
    <property type="entry name" value="F-box-assoc_interact_dom"/>
</dbReference>
<dbReference type="PANTHER" id="PTHR31672:SF13">
    <property type="entry name" value="F-BOX PROTEIN CPR30-LIKE"/>
    <property type="match status" value="1"/>
</dbReference>
<dbReference type="PROSITE" id="PS50181">
    <property type="entry name" value="FBOX"/>
    <property type="match status" value="1"/>
</dbReference>
<dbReference type="AlphaFoldDB" id="A0AAP0ESQ9"/>
<accession>A0AAP0ESQ9</accession>
<dbReference type="InterPro" id="IPR050796">
    <property type="entry name" value="SCF_F-box_component"/>
</dbReference>
<dbReference type="NCBIfam" id="TIGR01640">
    <property type="entry name" value="F_box_assoc_1"/>
    <property type="match status" value="1"/>
</dbReference>
<dbReference type="EMBL" id="JBBNAE010000009">
    <property type="protein sequence ID" value="KAK9096003.1"/>
    <property type="molecule type" value="Genomic_DNA"/>
</dbReference>
<dbReference type="PANTHER" id="PTHR31672">
    <property type="entry name" value="BNACNNG10540D PROTEIN"/>
    <property type="match status" value="1"/>
</dbReference>
<proteinExistence type="predicted"/>
<feature type="domain" description="F-box" evidence="1">
    <location>
        <begin position="1"/>
        <end position="43"/>
    </location>
</feature>
<dbReference type="InterPro" id="IPR036047">
    <property type="entry name" value="F-box-like_dom_sf"/>
</dbReference>
<dbReference type="Pfam" id="PF00646">
    <property type="entry name" value="F-box"/>
    <property type="match status" value="1"/>
</dbReference>
<dbReference type="CDD" id="cd22157">
    <property type="entry name" value="F-box_AtFBW1-like"/>
    <property type="match status" value="1"/>
</dbReference>
<dbReference type="Pfam" id="PF08268">
    <property type="entry name" value="FBA_3"/>
    <property type="match status" value="1"/>
</dbReference>
<name>A0AAP0ESQ9_9MAGN</name>
<keyword evidence="3" id="KW-1185">Reference proteome</keyword>
<evidence type="ECO:0000313" key="3">
    <source>
        <dbReference type="Proteomes" id="UP001417504"/>
    </source>
</evidence>
<reference evidence="2 3" key="1">
    <citation type="submission" date="2024-01" db="EMBL/GenBank/DDBJ databases">
        <title>Genome assemblies of Stephania.</title>
        <authorList>
            <person name="Yang L."/>
        </authorList>
    </citation>
    <scope>NUCLEOTIDE SEQUENCE [LARGE SCALE GENOMIC DNA]</scope>
    <source>
        <strain evidence="2">QJT</strain>
        <tissue evidence="2">Leaf</tissue>
    </source>
</reference>
<organism evidence="2 3">
    <name type="scientific">Stephania japonica</name>
    <dbReference type="NCBI Taxonomy" id="461633"/>
    <lineage>
        <taxon>Eukaryota</taxon>
        <taxon>Viridiplantae</taxon>
        <taxon>Streptophyta</taxon>
        <taxon>Embryophyta</taxon>
        <taxon>Tracheophyta</taxon>
        <taxon>Spermatophyta</taxon>
        <taxon>Magnoliopsida</taxon>
        <taxon>Ranunculales</taxon>
        <taxon>Menispermaceae</taxon>
        <taxon>Menispermoideae</taxon>
        <taxon>Cissampelideae</taxon>
        <taxon>Stephania</taxon>
    </lineage>
</organism>
<sequence>MNTIEDVIIEILSRLPVKSLLRFKSVCKTWQTLIDDSYFAQKHLEQSQRGPANGRRNFIFLEDGKLHSLDYESWLLLQDHIELPKIVCKHDYLPKLFAWSSHSFLGSCNGLVCIKTANKGFDLLLVNPCTRTYTKLVTNRLVVEPPGVDYCVLGTTFGFGYDAKIKDYKLVSITCIDSVLDCTNQPGFSQVNVLTIGTNTWRRLSNVPYNVGLLAGELVTGALHWIDNYKKLLICFDVEEEEFKVVSLNQIYDDEVYVVEIAELGGYLSLICYLLGKRRGVEVWSMKEYGVEGSLTKMFSIDSRRLSSGYLLRHVRDIKPLCILKNNEGILLKTEENLVLYEPKGNRYQHFHKVSLSLSILVPYRESLINLEKKIVRPCSDLELLQ</sequence>
<evidence type="ECO:0000259" key="1">
    <source>
        <dbReference type="PROSITE" id="PS50181"/>
    </source>
</evidence>
<comment type="caution">
    <text evidence="2">The sequence shown here is derived from an EMBL/GenBank/DDBJ whole genome shotgun (WGS) entry which is preliminary data.</text>
</comment>